<dbReference type="GO" id="GO:0005524">
    <property type="term" value="F:ATP binding"/>
    <property type="evidence" value="ECO:0007669"/>
    <property type="project" value="UniProtKB-KW"/>
</dbReference>
<dbReference type="CDD" id="cd10229">
    <property type="entry name" value="ASKHA_NBD_HSP70_HSPA12"/>
    <property type="match status" value="1"/>
</dbReference>
<dbReference type="Pfam" id="PF00012">
    <property type="entry name" value="HSP70"/>
    <property type="match status" value="1"/>
</dbReference>
<evidence type="ECO:0000313" key="5">
    <source>
        <dbReference type="Proteomes" id="UP000515512"/>
    </source>
</evidence>
<dbReference type="RefSeq" id="WP_181580528.1">
    <property type="nucleotide sequence ID" value="NZ_CP059399.1"/>
</dbReference>
<dbReference type="EMBL" id="CP059399">
    <property type="protein sequence ID" value="QLY29324.1"/>
    <property type="molecule type" value="Genomic_DNA"/>
</dbReference>
<accession>A0A7D6Z2L5</accession>
<dbReference type="InterPro" id="IPR013126">
    <property type="entry name" value="Hsp_70_fam"/>
</dbReference>
<sequence length="584" mass="64447">MSNHRIVAAIDFGTHGTGYAWAFASERDREPRQRGIHFFDEWAGQPSSYIKNRTALLLGPDGVPVEWGHQARRRFHTDSRTGVFEYVDQFKMDLLEDPDSGVPGTSVARRADLSSYLVTSYLRLFFEFAVRDIVARSAVTEHEILWCLTVPAIWRDRERQIMRQCAEQAGIPGDRLLLAVEPEVAALYCRHDVGLPGTDTAGDRFMVVDAGGGTVDITAYEVTEHGLIEIGYTSGGGHGSTYLDQDFIGQAMVRRLGRGALDAAYEKDRGSFADLLDAWERAKLGFDPTAGHDLVVSLNNRLYRNLDTDAREKLARAQNGIDDEIILDPVEAIGLFDRTVEPILDLVDEQLTRIGGAGVGRVLLVGGFAQSRHLQNQLRQRIGSRSTLVIPSKPAWAVLIGAVHYALAPSTAIAGRRSRFTYGVATAMPFEDGRDPEQYRTRGYAEDVWCDNRFDIFVRAGEIIGSGHEVRRTYRPLHDGQITIDFRIFTAVDAEPRYVSDSGCGKVGDMTVDATGSLALPTADRVAEVTMTFGGTEIAVRARDLESDRDVRVTLDFVTDHSTAPDPVGALPTSRKMLKRSANG</sequence>
<proteinExistence type="predicted"/>
<reference evidence="4 5" key="1">
    <citation type="submission" date="2020-07" db="EMBL/GenBank/DDBJ databases">
        <authorList>
            <person name="Zhuang K."/>
            <person name="Ran Y."/>
        </authorList>
    </citation>
    <scope>NUCLEOTIDE SEQUENCE [LARGE SCALE GENOMIC DNA]</scope>
    <source>
        <strain evidence="4 5">WCH-YHL-001</strain>
    </source>
</reference>
<dbReference type="GO" id="GO:0140662">
    <property type="term" value="F:ATP-dependent protein folding chaperone"/>
    <property type="evidence" value="ECO:0007669"/>
    <property type="project" value="InterPro"/>
</dbReference>
<keyword evidence="3" id="KW-0143">Chaperone</keyword>
<dbReference type="InterPro" id="IPR043129">
    <property type="entry name" value="ATPase_NBD"/>
</dbReference>
<evidence type="ECO:0000256" key="3">
    <source>
        <dbReference type="ARBA" id="ARBA00023186"/>
    </source>
</evidence>
<dbReference type="Proteomes" id="UP000515512">
    <property type="component" value="Chromosome"/>
</dbReference>
<dbReference type="KEGG" id="nhu:H0264_29210"/>
<protein>
    <submittedName>
        <fullName evidence="4">HSP70 family protein</fullName>
    </submittedName>
</protein>
<evidence type="ECO:0000313" key="4">
    <source>
        <dbReference type="EMBL" id="QLY29324.1"/>
    </source>
</evidence>
<keyword evidence="5" id="KW-1185">Reference proteome</keyword>
<dbReference type="SUPFAM" id="SSF53067">
    <property type="entry name" value="Actin-like ATPase domain"/>
    <property type="match status" value="2"/>
</dbReference>
<evidence type="ECO:0000256" key="2">
    <source>
        <dbReference type="ARBA" id="ARBA00022840"/>
    </source>
</evidence>
<gene>
    <name evidence="4" type="ORF">H0264_29210</name>
</gene>
<dbReference type="PANTHER" id="PTHR14187">
    <property type="entry name" value="ALPHA KINASE/ELONGATION FACTOR 2 KINASE"/>
    <property type="match status" value="1"/>
</dbReference>
<dbReference type="Gene3D" id="3.30.420.40">
    <property type="match status" value="2"/>
</dbReference>
<dbReference type="PANTHER" id="PTHR14187:SF5">
    <property type="entry name" value="HEAT SHOCK 70 KDA PROTEIN 12A"/>
    <property type="match status" value="1"/>
</dbReference>
<keyword evidence="2" id="KW-0067">ATP-binding</keyword>
<dbReference type="Gene3D" id="3.90.640.10">
    <property type="entry name" value="Actin, Chain A, domain 4"/>
    <property type="match status" value="1"/>
</dbReference>
<dbReference type="AlphaFoldDB" id="A0A7D6Z2L5"/>
<keyword evidence="1" id="KW-0547">Nucleotide-binding</keyword>
<organism evidence="4 5">
    <name type="scientific">Nocardia huaxiensis</name>
    <dbReference type="NCBI Taxonomy" id="2755382"/>
    <lineage>
        <taxon>Bacteria</taxon>
        <taxon>Bacillati</taxon>
        <taxon>Actinomycetota</taxon>
        <taxon>Actinomycetes</taxon>
        <taxon>Mycobacteriales</taxon>
        <taxon>Nocardiaceae</taxon>
        <taxon>Nocardia</taxon>
    </lineage>
</organism>
<name>A0A7D6Z2L5_9NOCA</name>
<evidence type="ECO:0000256" key="1">
    <source>
        <dbReference type="ARBA" id="ARBA00022741"/>
    </source>
</evidence>